<protein>
    <recommendedName>
        <fullName evidence="5">Zinc-finger domain-containing protein</fullName>
    </recommendedName>
</protein>
<dbReference type="AlphaFoldDB" id="A0A7M4DLW2"/>
<dbReference type="Gene3D" id="1.10.10.1320">
    <property type="entry name" value="Anti-sigma factor, zinc-finger domain"/>
    <property type="match status" value="1"/>
</dbReference>
<evidence type="ECO:0008006" key="5">
    <source>
        <dbReference type="Google" id="ProtNLM"/>
    </source>
</evidence>
<reference evidence="3 4" key="1">
    <citation type="submission" date="2019-11" db="EMBL/GenBank/DDBJ databases">
        <authorList>
            <person name="Criscuolo A."/>
        </authorList>
    </citation>
    <scope>NUCLEOTIDE SEQUENCE [LARGE SCALE GENOMIC DNA]</scope>
    <source>
        <strain evidence="3">CIP111667</strain>
    </source>
</reference>
<keyword evidence="4" id="KW-1185">Reference proteome</keyword>
<sequence>MSHLGPLISPLIDGQLPAAKAERAMAHVAACAQCRAEVAEERAWRSAARSAGDARPSEDLTARLLALQIPGQSPGPVGPKLDIPPLTASARRPTGTPHPLRTRVLTGAVASLGVFALALFVLGEQPRRVDDLAPLMDAGGALSGATNGPAPAAAQASDDRSRTDWIIESGWAAPDELPAGMVIQAVGLLPPAPETGEILQVTIGTPGSGQQVMVLEQHGVLDPAMLAPLEPTRVGEHTVYLVSGEWWVVQCEDSVVVVSSGTDPDAAHEFIEHLPAGGGTVVDRLTTTLSDLIPTF</sequence>
<keyword evidence="1" id="KW-0805">Transcription regulation</keyword>
<accession>A0A7M4DLW2</accession>
<evidence type="ECO:0000256" key="1">
    <source>
        <dbReference type="ARBA" id="ARBA00023015"/>
    </source>
</evidence>
<dbReference type="EMBL" id="CACRYJ010000046">
    <property type="protein sequence ID" value="VZO38292.1"/>
    <property type="molecule type" value="Genomic_DNA"/>
</dbReference>
<name>A0A7M4DLW2_9MICO</name>
<comment type="caution">
    <text evidence="3">The sequence shown here is derived from an EMBL/GenBank/DDBJ whole genome shotgun (WGS) entry which is preliminary data.</text>
</comment>
<organism evidence="3 4">
    <name type="scientific">Occultella aeris</name>
    <dbReference type="NCBI Taxonomy" id="2761496"/>
    <lineage>
        <taxon>Bacteria</taxon>
        <taxon>Bacillati</taxon>
        <taxon>Actinomycetota</taxon>
        <taxon>Actinomycetes</taxon>
        <taxon>Micrococcales</taxon>
        <taxon>Ruaniaceae</taxon>
        <taxon>Occultella</taxon>
    </lineage>
</organism>
<dbReference type="RefSeq" id="WP_156741827.1">
    <property type="nucleotide sequence ID" value="NZ_CACRYJ010000046.1"/>
</dbReference>
<proteinExistence type="predicted"/>
<evidence type="ECO:0000313" key="3">
    <source>
        <dbReference type="EMBL" id="VZO38292.1"/>
    </source>
</evidence>
<dbReference type="InterPro" id="IPR041916">
    <property type="entry name" value="Anti_sigma_zinc_sf"/>
</dbReference>
<evidence type="ECO:0000256" key="2">
    <source>
        <dbReference type="ARBA" id="ARBA00023163"/>
    </source>
</evidence>
<dbReference type="Proteomes" id="UP000419743">
    <property type="component" value="Unassembled WGS sequence"/>
</dbReference>
<gene>
    <name evidence="3" type="ORF">HALOF300_03129</name>
</gene>
<evidence type="ECO:0000313" key="4">
    <source>
        <dbReference type="Proteomes" id="UP000419743"/>
    </source>
</evidence>
<keyword evidence="2" id="KW-0804">Transcription</keyword>